<name>A0A1V9XG87_9ACAR</name>
<organism evidence="2 3">
    <name type="scientific">Tropilaelaps mercedesae</name>
    <dbReference type="NCBI Taxonomy" id="418985"/>
    <lineage>
        <taxon>Eukaryota</taxon>
        <taxon>Metazoa</taxon>
        <taxon>Ecdysozoa</taxon>
        <taxon>Arthropoda</taxon>
        <taxon>Chelicerata</taxon>
        <taxon>Arachnida</taxon>
        <taxon>Acari</taxon>
        <taxon>Parasitiformes</taxon>
        <taxon>Mesostigmata</taxon>
        <taxon>Gamasina</taxon>
        <taxon>Dermanyssoidea</taxon>
        <taxon>Laelapidae</taxon>
        <taxon>Tropilaelaps</taxon>
    </lineage>
</organism>
<reference evidence="2 3" key="1">
    <citation type="journal article" date="2017" name="Gigascience">
        <title>Draft genome of the honey bee ectoparasitic mite, Tropilaelaps mercedesae, is shaped by the parasitic life history.</title>
        <authorList>
            <person name="Dong X."/>
            <person name="Armstrong S.D."/>
            <person name="Xia D."/>
            <person name="Makepeace B.L."/>
            <person name="Darby A.C."/>
            <person name="Kadowaki T."/>
        </authorList>
    </citation>
    <scope>NUCLEOTIDE SEQUENCE [LARGE SCALE GENOMIC DNA]</scope>
    <source>
        <strain evidence="2">Wuxi-XJTLU</strain>
    </source>
</reference>
<dbReference type="InParanoid" id="A0A1V9XG87"/>
<gene>
    <name evidence="2" type="ORF">BIW11_10319</name>
</gene>
<evidence type="ECO:0000256" key="1">
    <source>
        <dbReference type="SAM" id="MobiDB-lite"/>
    </source>
</evidence>
<keyword evidence="3" id="KW-1185">Reference proteome</keyword>
<dbReference type="EMBL" id="MNPL01011560">
    <property type="protein sequence ID" value="OQR72540.1"/>
    <property type="molecule type" value="Genomic_DNA"/>
</dbReference>
<feature type="region of interest" description="Disordered" evidence="1">
    <location>
        <begin position="59"/>
        <end position="126"/>
    </location>
</feature>
<accession>A0A1V9XG87</accession>
<evidence type="ECO:0000313" key="2">
    <source>
        <dbReference type="EMBL" id="OQR72540.1"/>
    </source>
</evidence>
<evidence type="ECO:0000313" key="3">
    <source>
        <dbReference type="Proteomes" id="UP000192247"/>
    </source>
</evidence>
<dbReference type="Proteomes" id="UP000192247">
    <property type="component" value="Unassembled WGS sequence"/>
</dbReference>
<sequence>MVVGKLKEIVRLHRGRQEVIWQYNLLSLRRLRCHALPGTRLSAMLGLVTPDFLVRLSHRGKEGEPRHSANICVGTGRPRPPSPASRDGQFPPIHRAKPTTFAGNATGKPPTTVTATEWSRSPNARD</sequence>
<protein>
    <submittedName>
        <fullName evidence="2">Uncharacterized protein</fullName>
    </submittedName>
</protein>
<dbReference type="AlphaFoldDB" id="A0A1V9XG87"/>
<feature type="compositionally biased region" description="Polar residues" evidence="1">
    <location>
        <begin position="109"/>
        <end position="126"/>
    </location>
</feature>
<proteinExistence type="predicted"/>
<comment type="caution">
    <text evidence="2">The sequence shown here is derived from an EMBL/GenBank/DDBJ whole genome shotgun (WGS) entry which is preliminary data.</text>
</comment>